<sequence length="136" mass="15314">MNILRLLHLINSCASGGFGVIFCGILIYLIIKKTAKEMKQYSHILLQATIIDMILAFATIFVDKTISPIILIFIPFMILVIPTIAKLKTTFLSTAAVTFMPWVPAINSLPTMYIIKSYRNSIKRTFLRNRQVGSTC</sequence>
<feature type="transmembrane region" description="Helical" evidence="1">
    <location>
        <begin position="43"/>
        <end position="62"/>
    </location>
</feature>
<feature type="transmembrane region" description="Helical" evidence="1">
    <location>
        <begin position="68"/>
        <end position="85"/>
    </location>
</feature>
<evidence type="ECO:0000313" key="2">
    <source>
        <dbReference type="Proteomes" id="UP000887540"/>
    </source>
</evidence>
<dbReference type="InterPro" id="IPR019421">
    <property type="entry name" value="7TM_GPCR_serpentine_rcpt_Srd"/>
</dbReference>
<accession>A0A914CUN7</accession>
<protein>
    <submittedName>
        <fullName evidence="3">Uncharacterized protein</fullName>
    </submittedName>
</protein>
<evidence type="ECO:0000256" key="1">
    <source>
        <dbReference type="SAM" id="Phobius"/>
    </source>
</evidence>
<proteinExistence type="predicted"/>
<feature type="transmembrane region" description="Helical" evidence="1">
    <location>
        <begin position="6"/>
        <end position="31"/>
    </location>
</feature>
<reference evidence="3" key="1">
    <citation type="submission" date="2022-11" db="UniProtKB">
        <authorList>
            <consortium name="WormBaseParasite"/>
        </authorList>
    </citation>
    <scope>IDENTIFICATION</scope>
</reference>
<dbReference type="Proteomes" id="UP000887540">
    <property type="component" value="Unplaced"/>
</dbReference>
<keyword evidence="1" id="KW-1133">Transmembrane helix</keyword>
<dbReference type="InterPro" id="IPR019428">
    <property type="entry name" value="7TM_GPCR_serpentine_rcpt_Str"/>
</dbReference>
<keyword evidence="1" id="KW-0472">Membrane</keyword>
<name>A0A914CUN7_9BILA</name>
<organism evidence="2 3">
    <name type="scientific">Acrobeloides nanus</name>
    <dbReference type="NCBI Taxonomy" id="290746"/>
    <lineage>
        <taxon>Eukaryota</taxon>
        <taxon>Metazoa</taxon>
        <taxon>Ecdysozoa</taxon>
        <taxon>Nematoda</taxon>
        <taxon>Chromadorea</taxon>
        <taxon>Rhabditida</taxon>
        <taxon>Tylenchina</taxon>
        <taxon>Cephalobomorpha</taxon>
        <taxon>Cephaloboidea</taxon>
        <taxon>Cephalobidae</taxon>
        <taxon>Acrobeloides</taxon>
    </lineage>
</organism>
<dbReference type="WBParaSite" id="ACRNAN_scaffold1396.g6444.t1">
    <property type="protein sequence ID" value="ACRNAN_scaffold1396.g6444.t1"/>
    <property type="gene ID" value="ACRNAN_scaffold1396.g6444"/>
</dbReference>
<evidence type="ECO:0000313" key="3">
    <source>
        <dbReference type="WBParaSite" id="ACRNAN_scaffold1396.g6444.t1"/>
    </source>
</evidence>
<dbReference type="Pfam" id="PF10317">
    <property type="entry name" value="7TM_GPCR_Srd"/>
    <property type="match status" value="1"/>
</dbReference>
<dbReference type="AlphaFoldDB" id="A0A914CUN7"/>
<keyword evidence="2" id="KW-1185">Reference proteome</keyword>
<dbReference type="Pfam" id="PF10326">
    <property type="entry name" value="7TM_GPCR_Str"/>
    <property type="match status" value="1"/>
</dbReference>
<keyword evidence="1" id="KW-0812">Transmembrane</keyword>